<evidence type="ECO:0000256" key="6">
    <source>
        <dbReference type="ARBA" id="ARBA00023274"/>
    </source>
</evidence>
<evidence type="ECO:0000313" key="9">
    <source>
        <dbReference type="EMBL" id="KXB00215.1"/>
    </source>
</evidence>
<dbReference type="Proteomes" id="UP000070520">
    <property type="component" value="Unassembled WGS sequence"/>
</dbReference>
<dbReference type="InterPro" id="IPR023574">
    <property type="entry name" value="Ribosomal_uL4_dom_sf"/>
</dbReference>
<dbReference type="GO" id="GO:0006412">
    <property type="term" value="P:translation"/>
    <property type="evidence" value="ECO:0007669"/>
    <property type="project" value="UniProtKB-UniRule"/>
</dbReference>
<evidence type="ECO:0000256" key="1">
    <source>
        <dbReference type="ARBA" id="ARBA00010528"/>
    </source>
</evidence>
<feature type="region of interest" description="Disordered" evidence="8">
    <location>
        <begin position="86"/>
        <end position="108"/>
    </location>
</feature>
<protein>
    <recommendedName>
        <fullName evidence="7">Large ribosomal subunit protein uL4</fullName>
    </recommendedName>
</protein>
<dbReference type="InterPro" id="IPR045240">
    <property type="entry name" value="Ribosomal_uL4_euk/arch"/>
</dbReference>
<dbReference type="AlphaFoldDB" id="A0A133V1C5"/>
<evidence type="ECO:0000313" key="10">
    <source>
        <dbReference type="Proteomes" id="UP000070520"/>
    </source>
</evidence>
<dbReference type="InterPro" id="IPR002136">
    <property type="entry name" value="Ribosomal_uL4"/>
</dbReference>
<name>A0A133V1C5_9EURY</name>
<keyword evidence="4 7" id="KW-0694">RNA-binding</keyword>
<keyword evidence="5 7" id="KW-0689">Ribosomal protein</keyword>
<comment type="function">
    <text evidence="7">Forms part of the polypeptide exit tunnel.</text>
</comment>
<reference evidence="9 10" key="1">
    <citation type="journal article" date="2016" name="Sci. Rep.">
        <title>Metabolic traits of an uncultured archaeal lineage -MSBL1- from brine pools of the Red Sea.</title>
        <authorList>
            <person name="Mwirichia R."/>
            <person name="Alam I."/>
            <person name="Rashid M."/>
            <person name="Vinu M."/>
            <person name="Ba-Alawi W."/>
            <person name="Anthony Kamau A."/>
            <person name="Kamanda Ngugi D."/>
            <person name="Goker M."/>
            <person name="Klenk H.P."/>
            <person name="Bajic V."/>
            <person name="Stingl U."/>
        </authorList>
    </citation>
    <scope>NUCLEOTIDE SEQUENCE [LARGE SCALE GENOMIC DNA]</scope>
    <source>
        <strain evidence="9">SCGC-AAA261C02</strain>
    </source>
</reference>
<dbReference type="Gene3D" id="3.40.1370.10">
    <property type="match status" value="1"/>
</dbReference>
<dbReference type="PATRIC" id="fig|1698272.3.peg.854"/>
<dbReference type="GO" id="GO:0019843">
    <property type="term" value="F:rRNA binding"/>
    <property type="evidence" value="ECO:0007669"/>
    <property type="project" value="UniProtKB-UniRule"/>
</dbReference>
<keyword evidence="6 7" id="KW-0687">Ribonucleoprotein</keyword>
<comment type="caution">
    <text evidence="9">The sequence shown here is derived from an EMBL/GenBank/DDBJ whole genome shotgun (WGS) entry which is preliminary data.</text>
</comment>
<dbReference type="InterPro" id="IPR013000">
    <property type="entry name" value="Ribosomal_uL4_euk/arc_CS"/>
</dbReference>
<sequence length="260" mass="28769">MKANVYSLDGEKGSEVELPSIFEEKYRPDVIRRAVLSAQSARIQPWSSNPQAGKRTTAETWGKGSGVARVRRIKGRRYRAAGRGAFAPFTTGGRRAHPPKAEQDRTEKINKKERHLAIRSAIAATIDKNLVTSRGHVLDEVEEFPIVVEDELEEIKKAQEVEEFLKKIGFEGDLKRAKEGRKIRAGKGKMRGRRYRQPVGPLLIVGEDHGIIRAAQNIPSVEATTVEKVNAESLAPGGDPARLTIWTRSAIEKLAGGLFS</sequence>
<evidence type="ECO:0000256" key="8">
    <source>
        <dbReference type="SAM" id="MobiDB-lite"/>
    </source>
</evidence>
<proteinExistence type="inferred from homology"/>
<evidence type="ECO:0000256" key="3">
    <source>
        <dbReference type="ARBA" id="ARBA00022730"/>
    </source>
</evidence>
<evidence type="ECO:0000256" key="7">
    <source>
        <dbReference type="HAMAP-Rule" id="MF_01328"/>
    </source>
</evidence>
<organism evidence="9 10">
    <name type="scientific">candidate division MSBL1 archaeon SCGC-AAA261C02</name>
    <dbReference type="NCBI Taxonomy" id="1698272"/>
    <lineage>
        <taxon>Archaea</taxon>
        <taxon>Methanobacteriati</taxon>
        <taxon>Methanobacteriota</taxon>
        <taxon>candidate division MSBL1</taxon>
    </lineage>
</organism>
<dbReference type="GO" id="GO:1990904">
    <property type="term" value="C:ribonucleoprotein complex"/>
    <property type="evidence" value="ECO:0007669"/>
    <property type="project" value="UniProtKB-KW"/>
</dbReference>
<comment type="similarity">
    <text evidence="1 7">Belongs to the universal ribosomal protein uL4 family.</text>
</comment>
<feature type="compositionally biased region" description="Basic and acidic residues" evidence="8">
    <location>
        <begin position="99"/>
        <end position="108"/>
    </location>
</feature>
<keyword evidence="10" id="KW-1185">Reference proteome</keyword>
<dbReference type="HAMAP" id="MF_01328_A">
    <property type="entry name" value="Ribosomal_uL4_A"/>
    <property type="match status" value="1"/>
</dbReference>
<dbReference type="Pfam" id="PF00573">
    <property type="entry name" value="Ribosomal_L4"/>
    <property type="match status" value="1"/>
</dbReference>
<gene>
    <name evidence="9" type="primary">rpl4lp</name>
    <name evidence="7" type="synonym">rpl4</name>
    <name evidence="9" type="ORF">AKJ42_01460</name>
</gene>
<keyword evidence="3 7" id="KW-0699">rRNA-binding</keyword>
<evidence type="ECO:0000256" key="2">
    <source>
        <dbReference type="ARBA" id="ARBA00011838"/>
    </source>
</evidence>
<evidence type="ECO:0000256" key="4">
    <source>
        <dbReference type="ARBA" id="ARBA00022884"/>
    </source>
</evidence>
<dbReference type="NCBIfam" id="TIGR03672">
    <property type="entry name" value="rpl4p_arch"/>
    <property type="match status" value="1"/>
</dbReference>
<dbReference type="PROSITE" id="PS00939">
    <property type="entry name" value="RIBOSOMAL_L1E"/>
    <property type="match status" value="1"/>
</dbReference>
<dbReference type="InterPro" id="IPR019970">
    <property type="entry name" value="Ribosomall_uL4-arc"/>
</dbReference>
<comment type="function">
    <text evidence="7">One of the primary rRNA binding proteins, this protein initially binds near the 5'-end of the 23S rRNA. It is important during the early stages of 50S assembly. It makes multiple contacts with different domains of the 23S rRNA in the assembled 50S subunit and ribosome.</text>
</comment>
<dbReference type="SUPFAM" id="SSF52166">
    <property type="entry name" value="Ribosomal protein L4"/>
    <property type="match status" value="1"/>
</dbReference>
<dbReference type="GO" id="GO:0003735">
    <property type="term" value="F:structural constituent of ribosome"/>
    <property type="evidence" value="ECO:0007669"/>
    <property type="project" value="InterPro"/>
</dbReference>
<dbReference type="PANTHER" id="PTHR19431">
    <property type="entry name" value="60S RIBOSOMAL PROTEIN L4"/>
    <property type="match status" value="1"/>
</dbReference>
<accession>A0A133V1C5</accession>
<feature type="region of interest" description="Disordered" evidence="8">
    <location>
        <begin position="45"/>
        <end position="64"/>
    </location>
</feature>
<dbReference type="EMBL" id="LHXW01000010">
    <property type="protein sequence ID" value="KXB00215.1"/>
    <property type="molecule type" value="Genomic_DNA"/>
</dbReference>
<comment type="subunit">
    <text evidence="2 7">Part of the 50S ribosomal subunit.</text>
</comment>
<dbReference type="GO" id="GO:0005840">
    <property type="term" value="C:ribosome"/>
    <property type="evidence" value="ECO:0007669"/>
    <property type="project" value="UniProtKB-KW"/>
</dbReference>
<evidence type="ECO:0000256" key="5">
    <source>
        <dbReference type="ARBA" id="ARBA00022980"/>
    </source>
</evidence>
<dbReference type="FunFam" id="3.40.1370.10:FF:000011">
    <property type="entry name" value="50S ribosomal protein L4"/>
    <property type="match status" value="1"/>
</dbReference>